<comment type="similarity">
    <text evidence="2">Belongs to the SAM hydrolase / SAM-dependent halogenase family.</text>
</comment>
<dbReference type="InterPro" id="IPR046470">
    <property type="entry name" value="SAM_HAT_C"/>
</dbReference>
<feature type="domain" description="S-adenosyl-l-methionine hydroxide adenosyltransferase N-terminal" evidence="3">
    <location>
        <begin position="4"/>
        <end position="143"/>
    </location>
</feature>
<gene>
    <name evidence="5" type="ORF">PEDI_17010</name>
</gene>
<evidence type="ECO:0000256" key="2">
    <source>
        <dbReference type="ARBA" id="ARBA00024035"/>
    </source>
</evidence>
<dbReference type="PANTHER" id="PTHR35092">
    <property type="entry name" value="CHLORINASE MJ1651"/>
    <property type="match status" value="1"/>
</dbReference>
<organism evidence="5 6">
    <name type="scientific">Persicobacter diffluens</name>
    <dbReference type="NCBI Taxonomy" id="981"/>
    <lineage>
        <taxon>Bacteria</taxon>
        <taxon>Pseudomonadati</taxon>
        <taxon>Bacteroidota</taxon>
        <taxon>Cytophagia</taxon>
        <taxon>Cytophagales</taxon>
        <taxon>Persicobacteraceae</taxon>
        <taxon>Persicobacter</taxon>
    </lineage>
</organism>
<dbReference type="Pfam" id="PF01887">
    <property type="entry name" value="SAM_HAT_N"/>
    <property type="match status" value="1"/>
</dbReference>
<dbReference type="InterPro" id="IPR023227">
    <property type="entry name" value="SAM_OH_AdoTrfase_C_sf"/>
</dbReference>
<dbReference type="Gene3D" id="2.40.30.90">
    <property type="entry name" value="Bacterial fluorinating enzyme like"/>
    <property type="match status" value="1"/>
</dbReference>
<dbReference type="Pfam" id="PF20257">
    <property type="entry name" value="SAM_HAT_C"/>
    <property type="match status" value="1"/>
</dbReference>
<evidence type="ECO:0000259" key="3">
    <source>
        <dbReference type="Pfam" id="PF01887"/>
    </source>
</evidence>
<name>A0AAN5AJK9_9BACT</name>
<evidence type="ECO:0008006" key="7">
    <source>
        <dbReference type="Google" id="ProtNLM"/>
    </source>
</evidence>
<dbReference type="SUPFAM" id="SSF102522">
    <property type="entry name" value="Bacterial fluorinating enzyme, N-terminal domain"/>
    <property type="match status" value="1"/>
</dbReference>
<protein>
    <recommendedName>
        <fullName evidence="7">SAM-dependent chlorinase/fluorinase</fullName>
    </recommendedName>
</protein>
<feature type="domain" description="S-adenosyl-l-methionine hydroxide adenosyltransferase C-terminal" evidence="4">
    <location>
        <begin position="167"/>
        <end position="249"/>
    </location>
</feature>
<dbReference type="SUPFAM" id="SSF101852">
    <property type="entry name" value="Bacterial fluorinating enzyme, C-terminal domain"/>
    <property type="match status" value="1"/>
</dbReference>
<dbReference type="Gene3D" id="3.40.50.10790">
    <property type="entry name" value="S-adenosyl-l-methionine hydroxide adenosyltransferase, N-terminal"/>
    <property type="match status" value="1"/>
</dbReference>
<dbReference type="InterPro" id="IPR023228">
    <property type="entry name" value="SAM_OH_AdoTrfase_N_sf"/>
</dbReference>
<dbReference type="InterPro" id="IPR046469">
    <property type="entry name" value="SAM_HAT_N"/>
</dbReference>
<evidence type="ECO:0000259" key="4">
    <source>
        <dbReference type="Pfam" id="PF20257"/>
    </source>
</evidence>
<dbReference type="Proteomes" id="UP001310022">
    <property type="component" value="Unassembled WGS sequence"/>
</dbReference>
<keyword evidence="6" id="KW-1185">Reference proteome</keyword>
<dbReference type="PIRSF" id="PIRSF006779">
    <property type="entry name" value="UCP006779"/>
    <property type="match status" value="1"/>
</dbReference>
<evidence type="ECO:0000313" key="6">
    <source>
        <dbReference type="Proteomes" id="UP001310022"/>
    </source>
</evidence>
<evidence type="ECO:0000256" key="1">
    <source>
        <dbReference type="ARBA" id="ARBA00022691"/>
    </source>
</evidence>
<keyword evidence="1" id="KW-0949">S-adenosyl-L-methionine</keyword>
<evidence type="ECO:0000313" key="5">
    <source>
        <dbReference type="EMBL" id="GJM61149.1"/>
    </source>
</evidence>
<dbReference type="PANTHER" id="PTHR35092:SF1">
    <property type="entry name" value="CHLORINASE MJ1651"/>
    <property type="match status" value="1"/>
</dbReference>
<dbReference type="RefSeq" id="WP_053405121.1">
    <property type="nucleotide sequence ID" value="NZ_BQKE01000001.1"/>
</dbReference>
<dbReference type="AlphaFoldDB" id="A0AAN5AJK9"/>
<dbReference type="EMBL" id="BQKE01000001">
    <property type="protein sequence ID" value="GJM61149.1"/>
    <property type="molecule type" value="Genomic_DNA"/>
</dbReference>
<reference evidence="5 6" key="1">
    <citation type="submission" date="2021-12" db="EMBL/GenBank/DDBJ databases">
        <title>Genome sequencing of bacteria with rrn-lacking chromosome and rrn-plasmid.</title>
        <authorList>
            <person name="Anda M."/>
            <person name="Iwasaki W."/>
        </authorList>
    </citation>
    <scope>NUCLEOTIDE SEQUENCE [LARGE SCALE GENOMIC DNA]</scope>
    <source>
        <strain evidence="5 6">NBRC 15940</strain>
    </source>
</reference>
<comment type="caution">
    <text evidence="5">The sequence shown here is derived from an EMBL/GenBank/DDBJ whole genome shotgun (WGS) entry which is preliminary data.</text>
</comment>
<proteinExistence type="inferred from homology"/>
<sequence length="260" mass="28480">MALITFLSDFGVSDHYVAAVKAKILKFFPAAQIIDITHAIKPFDIIHGSHVLGAVFRDFPEGTIHLFGVDSFANENTRHIAVKLEGHFFVGPDNGLLSQISAEAPKGMVELTEVGEEKSPFPLKDICAEAVAKLASGSGLPAVGTYTSDLKRFVSRKPRVGADLIIGHVLHVDAYGNLITNIKREDFETRASKMTYNIRVAREQFQHVHGSIAEVEPGDIFLIFNSQNVLEVGIHKGNAAQLLGLEFESLISIQFEKKES</sequence>
<accession>A0AAN5AJK9</accession>
<dbReference type="InterPro" id="IPR002747">
    <property type="entry name" value="SAM_OH_AdoTrfase"/>
</dbReference>